<evidence type="ECO:0000313" key="7">
    <source>
        <dbReference type="Proteomes" id="UP000694044"/>
    </source>
</evidence>
<evidence type="ECO:0000256" key="4">
    <source>
        <dbReference type="ARBA" id="ARBA00022729"/>
    </source>
</evidence>
<dbReference type="EMBL" id="JAGDFM010000081">
    <property type="protein sequence ID" value="KAG7387331.1"/>
    <property type="molecule type" value="Genomic_DNA"/>
</dbReference>
<feature type="signal peptide" evidence="5">
    <location>
        <begin position="1"/>
        <end position="18"/>
    </location>
</feature>
<dbReference type="Pfam" id="PF16810">
    <property type="entry name" value="RXLR"/>
    <property type="match status" value="1"/>
</dbReference>
<accession>A0A8T1W1X4</accession>
<evidence type="ECO:0000256" key="1">
    <source>
        <dbReference type="ARBA" id="ARBA00004613"/>
    </source>
</evidence>
<dbReference type="AlphaFoldDB" id="A0A8T1W1X4"/>
<feature type="chain" id="PRO_5035928179" description="RxLR effector protein" evidence="5">
    <location>
        <begin position="19"/>
        <end position="695"/>
    </location>
</feature>
<organism evidence="6 7">
    <name type="scientific">Phytophthora pseudosyringae</name>
    <dbReference type="NCBI Taxonomy" id="221518"/>
    <lineage>
        <taxon>Eukaryota</taxon>
        <taxon>Sar</taxon>
        <taxon>Stramenopiles</taxon>
        <taxon>Oomycota</taxon>
        <taxon>Peronosporomycetes</taxon>
        <taxon>Peronosporales</taxon>
        <taxon>Peronosporaceae</taxon>
        <taxon>Phytophthora</taxon>
    </lineage>
</organism>
<gene>
    <name evidence="6" type="ORF">PHYPSEUDO_014425</name>
</gene>
<reference evidence="6" key="1">
    <citation type="submission" date="2021-02" db="EMBL/GenBank/DDBJ databases">
        <authorList>
            <person name="Palmer J.M."/>
        </authorList>
    </citation>
    <scope>NUCLEOTIDE SEQUENCE</scope>
    <source>
        <strain evidence="6">SCRP734</strain>
    </source>
</reference>
<comment type="subcellular location">
    <subcellularLocation>
        <location evidence="1">Secreted</location>
    </subcellularLocation>
</comment>
<proteinExistence type="inferred from homology"/>
<dbReference type="InterPro" id="IPR031825">
    <property type="entry name" value="RXLR"/>
</dbReference>
<keyword evidence="3" id="KW-0964">Secreted</keyword>
<evidence type="ECO:0000256" key="3">
    <source>
        <dbReference type="ARBA" id="ARBA00022525"/>
    </source>
</evidence>
<dbReference type="Proteomes" id="UP000694044">
    <property type="component" value="Unassembled WGS sequence"/>
</dbReference>
<keyword evidence="7" id="KW-1185">Reference proteome</keyword>
<name>A0A8T1W1X4_9STRA</name>
<dbReference type="GO" id="GO:0043657">
    <property type="term" value="C:host cell"/>
    <property type="evidence" value="ECO:0007669"/>
    <property type="project" value="UniProtKB-SubCell"/>
</dbReference>
<dbReference type="GO" id="GO:0005576">
    <property type="term" value="C:extracellular region"/>
    <property type="evidence" value="ECO:0007669"/>
    <property type="project" value="UniProtKB-SubCell"/>
</dbReference>
<evidence type="ECO:0008006" key="8">
    <source>
        <dbReference type="Google" id="ProtNLM"/>
    </source>
</evidence>
<evidence type="ECO:0000313" key="6">
    <source>
        <dbReference type="EMBL" id="KAG7387331.1"/>
    </source>
</evidence>
<keyword evidence="4 5" id="KW-0732">Signal</keyword>
<evidence type="ECO:0000256" key="2">
    <source>
        <dbReference type="ARBA" id="ARBA00010400"/>
    </source>
</evidence>
<comment type="caution">
    <text evidence="6">The sequence shown here is derived from an EMBL/GenBank/DDBJ whole genome shotgun (WGS) entry which is preliminary data.</text>
</comment>
<protein>
    <recommendedName>
        <fullName evidence="8">RxLR effector protein</fullName>
    </recommendedName>
</protein>
<sequence>MHPHCIFVVGLVVLFSSARIHVEASVAAVSDVFSRARFDSASGASVAATRALRANRDADGDEEERAGLSVPAVEKFKTIFTSSKVTPEQLQSWLAQGKSADTVFTRMHLTKAGSWLFFDAQFSSWVKYVDDLSAKTSNKGMSVVSTLTAQFGDDALYKMIEQAKDIPRMESLAMRLGAEQMQHWVATRKDLDEIFRLFDLDDAVKNALGQYRQFPLDKAGKRIFSNPKFTAWVKYVDEMNVKNPEEPLSMIPTLKKYFRDGELLRMTESAKTVAGSKSIATKVEDGMVQFWLSSRKTPDDVFVELGLSTTTKSRLDDLFVAVWIKYVDAYSVRYPDTKTTMIETFTRNFDDVRVAKMIIAAKAEDATNTLATKLESAQLEMWRGSGKSADDVFELLKLYQTQSDFSHNPLLNTWVSYMNAIVTENPSKAPSLLSTLEARFSDRPLIQILEAAKKFPSMESAATKMQTETIKGVFASKESPEKVFTVIGLGDAQDNLLGIPLFSAWLNYAKVFNKEHPTQQESWAMTLHLNYQFPGIESMIKKGMQDLSTVNLAKMVERAWMKEWLEWWEKSPSNAFSLLHLDEAGQKTFASPKFKLWAKYLNDFNQRYPNERTTMIDAIRANYSDRQLLRIFNAAKQDPSTEKLASNLENAMLDKWLVAKENPASLKWTYDGLPGIDGIIQRYSKKFAAMSGNTP</sequence>
<comment type="similarity">
    <text evidence="2">Belongs to the RxLR effector family.</text>
</comment>
<evidence type="ECO:0000256" key="5">
    <source>
        <dbReference type="SAM" id="SignalP"/>
    </source>
</evidence>
<dbReference type="OrthoDB" id="128291at2759"/>